<feature type="transmembrane region" description="Helical" evidence="1">
    <location>
        <begin position="7"/>
        <end position="27"/>
    </location>
</feature>
<comment type="caution">
    <text evidence="2">The sequence shown here is derived from an EMBL/GenBank/DDBJ whole genome shotgun (WGS) entry which is preliminary data.</text>
</comment>
<accession>A0A363CYI9</accession>
<reference evidence="2 3" key="1">
    <citation type="submission" date="2017-02" db="EMBL/GenBank/DDBJ databases">
        <title>Arcobacter caeni sp. nov, a new Arcobacter species isolated from reclaimed water.</title>
        <authorList>
            <person name="Figueras M.J."/>
            <person name="Perez-Cataluna A."/>
            <person name="Salas-Masso N."/>
        </authorList>
    </citation>
    <scope>NUCLEOTIDE SEQUENCE [LARGE SCALE GENOMIC DNA]</scope>
    <source>
        <strain evidence="2 3">RW17-10</strain>
    </source>
</reference>
<dbReference type="RefSeq" id="WP_108559430.1">
    <property type="nucleotide sequence ID" value="NZ_MUXE01000010.1"/>
</dbReference>
<keyword evidence="1" id="KW-0812">Transmembrane</keyword>
<evidence type="ECO:0000313" key="3">
    <source>
        <dbReference type="Proteomes" id="UP000251135"/>
    </source>
</evidence>
<keyword evidence="1" id="KW-0472">Membrane</keyword>
<feature type="transmembrane region" description="Helical" evidence="1">
    <location>
        <begin position="47"/>
        <end position="67"/>
    </location>
</feature>
<organism evidence="2 3">
    <name type="scientific">Arcobacter caeni</name>
    <dbReference type="NCBI Taxonomy" id="1912877"/>
    <lineage>
        <taxon>Bacteria</taxon>
        <taxon>Pseudomonadati</taxon>
        <taxon>Campylobacterota</taxon>
        <taxon>Epsilonproteobacteria</taxon>
        <taxon>Campylobacterales</taxon>
        <taxon>Arcobacteraceae</taxon>
        <taxon>Arcobacter</taxon>
    </lineage>
</organism>
<proteinExistence type="predicted"/>
<evidence type="ECO:0000256" key="1">
    <source>
        <dbReference type="SAM" id="Phobius"/>
    </source>
</evidence>
<protein>
    <submittedName>
        <fullName evidence="2">Uncharacterized protein</fullName>
    </submittedName>
</protein>
<evidence type="ECO:0000313" key="2">
    <source>
        <dbReference type="EMBL" id="PUE64132.1"/>
    </source>
</evidence>
<name>A0A363CYI9_9BACT</name>
<sequence>MDKYNINAIYMPAIFLMIPIVFVIEVLRIDTNKLIETMGKVNYEFDGITITAGIVSWIFFFKVIRYIGKHFVENRIFENGNRFPTTLYLTKDSNELSSAIKAKIFQHLESDFKLELSHLDQLNAEEELKEINSLVGSIRRKVKDGTLTLKRNIDYGQARNFIGGLFIALPITLLCNIYCIYYSQYGIIEYTLFGISLVFILILLFHVSIIKKFADEYARMLFDDYITLERN</sequence>
<dbReference type="AlphaFoldDB" id="A0A363CYI9"/>
<dbReference type="OrthoDB" id="2083198at2"/>
<dbReference type="Proteomes" id="UP000251135">
    <property type="component" value="Unassembled WGS sequence"/>
</dbReference>
<keyword evidence="1" id="KW-1133">Transmembrane helix</keyword>
<dbReference type="EMBL" id="MUXE01000010">
    <property type="protein sequence ID" value="PUE64132.1"/>
    <property type="molecule type" value="Genomic_DNA"/>
</dbReference>
<feature type="transmembrane region" description="Helical" evidence="1">
    <location>
        <begin position="161"/>
        <end position="184"/>
    </location>
</feature>
<keyword evidence="3" id="KW-1185">Reference proteome</keyword>
<feature type="transmembrane region" description="Helical" evidence="1">
    <location>
        <begin position="190"/>
        <end position="210"/>
    </location>
</feature>
<gene>
    <name evidence="2" type="ORF">B0174_07910</name>
</gene>